<evidence type="ECO:0000259" key="12">
    <source>
        <dbReference type="Pfam" id="PF09334"/>
    </source>
</evidence>
<accession>A0A382CR13</accession>
<dbReference type="InterPro" id="IPR041872">
    <property type="entry name" value="Anticodon_Met"/>
</dbReference>
<sequence>MSKFYITTPIYYANAEPHIGHAYTTIACDVLARYNRLKGKEVFFLTGVDEHGENIQKVAEEKGISPQDYCDQILPTFISLWEKLNISHNFFIRTTSDLHKKGVAEFLTRLHQSGDIYKGKYEGFYCRRCERFFTEKELADDSHCPIHKLPVDLVQEDNYFFALSKYEDRLITHIEANPKFILPEARRNEIMGVLKAGLKDISISRSSVEWGIPLPFDSSQNIYVWVEALCNYITALDYYEHGDLYHKFWPANVHMMAKEIIRFHVIIWPAMLMAVEHPLPERIFAHGWMTKDGEKISKTTGNVIDIDGLIDDFGLDPFRYFFMREFSFGSDGDYTQERFETRYNADLANDLGNLLNRTLGLLGKNFETLPAPTKAGEFDAEIEEMAVQLVGQIDRLMESIAFDTALETIFEYIRRINRYIQQTEVWSLKDDLERMGTILYHAMEGLRVVSVLLLPFMPEISVRIFQQLGLGDSSQNLDSINKWGGLPSGLPIHKPSP</sequence>
<dbReference type="Pfam" id="PF09334">
    <property type="entry name" value="tRNA-synt_1g"/>
    <property type="match status" value="1"/>
</dbReference>
<dbReference type="Gene3D" id="1.10.730.10">
    <property type="entry name" value="Isoleucyl-tRNA Synthetase, Domain 1"/>
    <property type="match status" value="1"/>
</dbReference>
<evidence type="ECO:0000259" key="13">
    <source>
        <dbReference type="Pfam" id="PF19303"/>
    </source>
</evidence>
<evidence type="ECO:0000256" key="4">
    <source>
        <dbReference type="ARBA" id="ARBA00022723"/>
    </source>
</evidence>
<dbReference type="AlphaFoldDB" id="A0A382CR13"/>
<feature type="domain" description="Methionyl-tRNA synthetase anticodon-binding" evidence="13">
    <location>
        <begin position="370"/>
        <end position="495"/>
    </location>
</feature>
<keyword evidence="9" id="KW-0030">Aminoacyl-tRNA synthetase</keyword>
<evidence type="ECO:0000256" key="1">
    <source>
        <dbReference type="ARBA" id="ARBA00001947"/>
    </source>
</evidence>
<dbReference type="InterPro" id="IPR032678">
    <property type="entry name" value="tRNA-synt_1_cat_dom"/>
</dbReference>
<keyword evidence="4" id="KW-0479">Metal-binding</keyword>
<dbReference type="PRINTS" id="PR01041">
    <property type="entry name" value="TRNASYNTHMET"/>
</dbReference>
<evidence type="ECO:0000256" key="5">
    <source>
        <dbReference type="ARBA" id="ARBA00022741"/>
    </source>
</evidence>
<evidence type="ECO:0000256" key="7">
    <source>
        <dbReference type="ARBA" id="ARBA00022840"/>
    </source>
</evidence>
<dbReference type="InterPro" id="IPR014758">
    <property type="entry name" value="Met-tRNA_synth"/>
</dbReference>
<reference evidence="14" key="1">
    <citation type="submission" date="2018-05" db="EMBL/GenBank/DDBJ databases">
        <authorList>
            <person name="Lanie J.A."/>
            <person name="Ng W.-L."/>
            <person name="Kazmierczak K.M."/>
            <person name="Andrzejewski T.M."/>
            <person name="Davidsen T.M."/>
            <person name="Wayne K.J."/>
            <person name="Tettelin H."/>
            <person name="Glass J.I."/>
            <person name="Rusch D."/>
            <person name="Podicherti R."/>
            <person name="Tsui H.-C.T."/>
            <person name="Winkler M.E."/>
        </authorList>
    </citation>
    <scope>NUCLEOTIDE SEQUENCE</scope>
</reference>
<gene>
    <name evidence="14" type="ORF">METZ01_LOCUS181440</name>
</gene>
<dbReference type="Pfam" id="PF19303">
    <property type="entry name" value="Anticodon_3"/>
    <property type="match status" value="1"/>
</dbReference>
<evidence type="ECO:0000256" key="2">
    <source>
        <dbReference type="ARBA" id="ARBA00012838"/>
    </source>
</evidence>
<dbReference type="HAMAP" id="MF_01228">
    <property type="entry name" value="Met_tRNA_synth_type2"/>
    <property type="match status" value="1"/>
</dbReference>
<evidence type="ECO:0000259" key="11">
    <source>
        <dbReference type="Pfam" id="PF01406"/>
    </source>
</evidence>
<dbReference type="PANTHER" id="PTHR43326">
    <property type="entry name" value="METHIONYL-TRNA SYNTHETASE"/>
    <property type="match status" value="1"/>
</dbReference>
<dbReference type="NCBIfam" id="NF008900">
    <property type="entry name" value="PRK12267.1"/>
    <property type="match status" value="1"/>
</dbReference>
<organism evidence="14">
    <name type="scientific">marine metagenome</name>
    <dbReference type="NCBI Taxonomy" id="408172"/>
    <lineage>
        <taxon>unclassified sequences</taxon>
        <taxon>metagenomes</taxon>
        <taxon>ecological metagenomes</taxon>
    </lineage>
</organism>
<dbReference type="Pfam" id="PF01406">
    <property type="entry name" value="tRNA-synt_1e"/>
    <property type="match status" value="1"/>
</dbReference>
<dbReference type="GO" id="GO:0004825">
    <property type="term" value="F:methionine-tRNA ligase activity"/>
    <property type="evidence" value="ECO:0007669"/>
    <property type="project" value="UniProtKB-EC"/>
</dbReference>
<dbReference type="InterPro" id="IPR014729">
    <property type="entry name" value="Rossmann-like_a/b/a_fold"/>
</dbReference>
<feature type="non-terminal residue" evidence="14">
    <location>
        <position position="497"/>
    </location>
</feature>
<dbReference type="FunFam" id="2.170.220.10:FF:000002">
    <property type="entry name" value="Methionine--tRNA ligase"/>
    <property type="match status" value="1"/>
</dbReference>
<dbReference type="CDD" id="cd07957">
    <property type="entry name" value="Anticodon_Ia_Met"/>
    <property type="match status" value="1"/>
</dbReference>
<dbReference type="InterPro" id="IPR015413">
    <property type="entry name" value="Methionyl/Leucyl_tRNA_Synth"/>
</dbReference>
<keyword evidence="8" id="KW-0648">Protein biosynthesis</keyword>
<name>A0A382CR13_9ZZZZ</name>
<keyword evidence="6" id="KW-0862">Zinc</keyword>
<dbReference type="GO" id="GO:0005524">
    <property type="term" value="F:ATP binding"/>
    <property type="evidence" value="ECO:0007669"/>
    <property type="project" value="UniProtKB-KW"/>
</dbReference>
<proteinExistence type="inferred from homology"/>
<dbReference type="SUPFAM" id="SSF47323">
    <property type="entry name" value="Anticodon-binding domain of a subclass of class I aminoacyl-tRNA synthetases"/>
    <property type="match status" value="1"/>
</dbReference>
<dbReference type="NCBIfam" id="TIGR00398">
    <property type="entry name" value="metG"/>
    <property type="match status" value="1"/>
</dbReference>
<keyword evidence="5" id="KW-0547">Nucleotide-binding</keyword>
<dbReference type="InterPro" id="IPR023457">
    <property type="entry name" value="Met-tRNA_synth_2"/>
</dbReference>
<dbReference type="InterPro" id="IPR009080">
    <property type="entry name" value="tRNAsynth_Ia_anticodon-bd"/>
</dbReference>
<dbReference type="CDD" id="cd00814">
    <property type="entry name" value="MetRS_core"/>
    <property type="match status" value="1"/>
</dbReference>
<comment type="cofactor">
    <cofactor evidence="1">
        <name>Zn(2+)</name>
        <dbReference type="ChEBI" id="CHEBI:29105"/>
    </cofactor>
</comment>
<protein>
    <recommendedName>
        <fullName evidence="2">methionine--tRNA ligase</fullName>
        <ecNumber evidence="2">6.1.1.10</ecNumber>
    </recommendedName>
    <alternativeName>
        <fullName evidence="10">Methionyl-tRNA synthetase</fullName>
    </alternativeName>
</protein>
<feature type="domain" description="Methionyl/Leucyl tRNA synthetase" evidence="12">
    <location>
        <begin position="141"/>
        <end position="359"/>
    </location>
</feature>
<dbReference type="Gene3D" id="2.170.220.10">
    <property type="match status" value="1"/>
</dbReference>
<keyword evidence="7" id="KW-0067">ATP-binding</keyword>
<dbReference type="SUPFAM" id="SSF52374">
    <property type="entry name" value="Nucleotidylyl transferase"/>
    <property type="match status" value="1"/>
</dbReference>
<dbReference type="PROSITE" id="PS51257">
    <property type="entry name" value="PROKAR_LIPOPROTEIN"/>
    <property type="match status" value="1"/>
</dbReference>
<dbReference type="GO" id="GO:0046872">
    <property type="term" value="F:metal ion binding"/>
    <property type="evidence" value="ECO:0007669"/>
    <property type="project" value="UniProtKB-KW"/>
</dbReference>
<dbReference type="EMBL" id="UINC01035724">
    <property type="protein sequence ID" value="SVB28586.1"/>
    <property type="molecule type" value="Genomic_DNA"/>
</dbReference>
<dbReference type="PANTHER" id="PTHR43326:SF1">
    <property type="entry name" value="METHIONINE--TRNA LIGASE, MITOCHONDRIAL"/>
    <property type="match status" value="1"/>
</dbReference>
<dbReference type="EC" id="6.1.1.10" evidence="2"/>
<evidence type="ECO:0000256" key="8">
    <source>
        <dbReference type="ARBA" id="ARBA00022917"/>
    </source>
</evidence>
<dbReference type="Gene3D" id="3.40.50.620">
    <property type="entry name" value="HUPs"/>
    <property type="match status" value="1"/>
</dbReference>
<dbReference type="InterPro" id="IPR033911">
    <property type="entry name" value="MetRS_core"/>
</dbReference>
<evidence type="ECO:0000313" key="14">
    <source>
        <dbReference type="EMBL" id="SVB28586.1"/>
    </source>
</evidence>
<evidence type="ECO:0000256" key="3">
    <source>
        <dbReference type="ARBA" id="ARBA00022598"/>
    </source>
</evidence>
<keyword evidence="3" id="KW-0436">Ligase</keyword>
<evidence type="ECO:0000256" key="6">
    <source>
        <dbReference type="ARBA" id="ARBA00022833"/>
    </source>
</evidence>
<feature type="domain" description="tRNA synthetases class I catalytic" evidence="11">
    <location>
        <begin position="15"/>
        <end position="121"/>
    </location>
</feature>
<evidence type="ECO:0000256" key="10">
    <source>
        <dbReference type="ARBA" id="ARBA00030904"/>
    </source>
</evidence>
<evidence type="ECO:0000256" key="9">
    <source>
        <dbReference type="ARBA" id="ARBA00023146"/>
    </source>
</evidence>
<dbReference type="GO" id="GO:0006431">
    <property type="term" value="P:methionyl-tRNA aminoacylation"/>
    <property type="evidence" value="ECO:0007669"/>
    <property type="project" value="InterPro"/>
</dbReference>